<evidence type="ECO:0000256" key="1">
    <source>
        <dbReference type="ARBA" id="ARBA00004141"/>
    </source>
</evidence>
<dbReference type="SUPFAM" id="SSF52540">
    <property type="entry name" value="P-loop containing nucleoside triphosphate hydrolases"/>
    <property type="match status" value="2"/>
</dbReference>
<feature type="transmembrane region" description="Helical" evidence="10">
    <location>
        <begin position="1381"/>
        <end position="1400"/>
    </location>
</feature>
<keyword evidence="3" id="KW-0813">Transport</keyword>
<protein>
    <recommendedName>
        <fullName evidence="11">ABC transporter domain-containing protein</fullName>
    </recommendedName>
</protein>
<dbReference type="GO" id="GO:0016887">
    <property type="term" value="F:ATP hydrolysis activity"/>
    <property type="evidence" value="ECO:0007669"/>
    <property type="project" value="InterPro"/>
</dbReference>
<evidence type="ECO:0000256" key="3">
    <source>
        <dbReference type="ARBA" id="ARBA00022448"/>
    </source>
</evidence>
<proteinExistence type="inferred from homology"/>
<keyword evidence="7 10" id="KW-1133">Transmembrane helix</keyword>
<dbReference type="CDD" id="cd03233">
    <property type="entry name" value="ABCG_PDR_domain1"/>
    <property type="match status" value="1"/>
</dbReference>
<dbReference type="EMBL" id="ML120474">
    <property type="protein sequence ID" value="RPA92388.1"/>
    <property type="molecule type" value="Genomic_DNA"/>
</dbReference>
<feature type="region of interest" description="Disordered" evidence="9">
    <location>
        <begin position="1"/>
        <end position="49"/>
    </location>
</feature>
<comment type="similarity">
    <text evidence="2">Belongs to the ABC transporter superfamily. ABCG family. PDR (TC 3.A.1.205) subfamily.</text>
</comment>
<keyword evidence="13" id="KW-1185">Reference proteome</keyword>
<reference evidence="12 13" key="1">
    <citation type="journal article" date="2018" name="Nat. Ecol. Evol.">
        <title>Pezizomycetes genomes reveal the molecular basis of ectomycorrhizal truffle lifestyle.</title>
        <authorList>
            <person name="Murat C."/>
            <person name="Payen T."/>
            <person name="Noel B."/>
            <person name="Kuo A."/>
            <person name="Morin E."/>
            <person name="Chen J."/>
            <person name="Kohler A."/>
            <person name="Krizsan K."/>
            <person name="Balestrini R."/>
            <person name="Da Silva C."/>
            <person name="Montanini B."/>
            <person name="Hainaut M."/>
            <person name="Levati E."/>
            <person name="Barry K.W."/>
            <person name="Belfiori B."/>
            <person name="Cichocki N."/>
            <person name="Clum A."/>
            <person name="Dockter R.B."/>
            <person name="Fauchery L."/>
            <person name="Guy J."/>
            <person name="Iotti M."/>
            <person name="Le Tacon F."/>
            <person name="Lindquist E.A."/>
            <person name="Lipzen A."/>
            <person name="Malagnac F."/>
            <person name="Mello A."/>
            <person name="Molinier V."/>
            <person name="Miyauchi S."/>
            <person name="Poulain J."/>
            <person name="Riccioni C."/>
            <person name="Rubini A."/>
            <person name="Sitrit Y."/>
            <person name="Splivallo R."/>
            <person name="Traeger S."/>
            <person name="Wang M."/>
            <person name="Zifcakova L."/>
            <person name="Wipf D."/>
            <person name="Zambonelli A."/>
            <person name="Paolocci F."/>
            <person name="Nowrousian M."/>
            <person name="Ottonello S."/>
            <person name="Baldrian P."/>
            <person name="Spatafora J.W."/>
            <person name="Henrissat B."/>
            <person name="Nagy L.G."/>
            <person name="Aury J.M."/>
            <person name="Wincker P."/>
            <person name="Grigoriev I.V."/>
            <person name="Bonfante P."/>
            <person name="Martin F.M."/>
        </authorList>
    </citation>
    <scope>NUCLEOTIDE SEQUENCE [LARGE SCALE GENOMIC DNA]</scope>
    <source>
        <strain evidence="12 13">120613-1</strain>
    </source>
</reference>
<dbReference type="GO" id="GO:0005524">
    <property type="term" value="F:ATP binding"/>
    <property type="evidence" value="ECO:0007669"/>
    <property type="project" value="UniProtKB-KW"/>
</dbReference>
<dbReference type="FunFam" id="3.40.50.300:FF:000054">
    <property type="entry name" value="ABC multidrug transporter atrF"/>
    <property type="match status" value="1"/>
</dbReference>
<dbReference type="InterPro" id="IPR034003">
    <property type="entry name" value="ABCG_PDR_2"/>
</dbReference>
<dbReference type="GO" id="GO:0140359">
    <property type="term" value="F:ABC-type transporter activity"/>
    <property type="evidence" value="ECO:0007669"/>
    <property type="project" value="InterPro"/>
</dbReference>
<feature type="compositionally biased region" description="Polar residues" evidence="9">
    <location>
        <begin position="76"/>
        <end position="88"/>
    </location>
</feature>
<sequence length="1535" mass="171551">MSRRPSKVGNDRRESEISTESEIIHSSSSNSTKAYPEPPTPHGQGIWGQNEAVNYQSALEDFESLREQLSRIETNKTGGAYSRRNSTPGRLARFRSSVPNDGVVTPPDSTDEKPSRAFGEEDFQLDRFMREGHFEKRENGESMKKVGVVYKNLTVRGVGTSTSYVKVLSDAVIGTFGPDFYRIMTGFFPALTIGKGPPTRELISGFTGAVRDGEMMLVLGKPGAGCSTFLRAVANQRASFAAVEGEVHYGGIPAAEAGKKYRGEVIYNEEDDQHFPVMTVYQTLEFALLNKTKKAEKENIPIIINALLKMFGISHAAHTIVGNAFIRGVSGGERKRVSIAETLATKSAVTCWDNSTRGLDANTALDYAKSLRIMTDVSNRTTIVTLYQAGEEIYNLMDKVTLIDQGRMIFSGPATEAKKYFTDLGFQCPERQTTADFLTSITDRIERQIRPGFEDKVPRTPDELAAAFRNSPNYARLLEDVSNYEQELSTTGNTTVTNFKKSVKSSKSRTVCPDSSHTVSFVQQVLACTRREYWLLRGDMQSFWTTIWTNIIITLLVGAQFWKQKDDTTGVFMKGGSAYFGCIFLGWIRMSEIVGAVLGRDIVQRHKTYALHRPSAVVVARLIVDIPITLIQVSIFTIILYFMAKFEADGGKFFIFFLLTYTNAFCITALYRMFSALCPTLDDAIRFSGMALNICIIYAGYIIPKTQLLHDSIWFGWLFHLNPMGYLFEAILANEFSGKTMRCAGSMIVPRGDGYDNFPQYQGCVIASGRPGNLDHVSGDEFIAAQYSYTRAHLWRNFGVVIAWTTLYIIVTIAATETISFVAPGSVILHFKKSKKSKKVIDANKAKDEEKANGGLAVTDWLNGDRSSDEVEKIIDSKSIFTFKEIEYTIPYNGGERKLLNKVSGYAKPGIMVALMGASGAGKTTLLNTLAQRHQVGVITGEIQMDGRPLGIEFQRGTGYCEQMDVHDPAQTVREAMEFSAILRQPASVPKAEKVEYVNKLMVLLELDFLQDAVVRSLGVEQKKRLTVGVELAARPDLLLFLDEPTSGLDSQSAFSIVRILKKLSQAGQAIICTIHQPSSILIQQFDMILALNPGGNTFYFGPVGENGADVIRYFGEKGAYCPPGKNVAEFVIETAAKGAKSDGTPIDWDHEWRTSKEAKAILSEIDRLRDERREKPLPEVELKEFAAPMWLQITMLTKRLFRQQWREPSYVYAKLWIGFMIGVFNGFTFWNPGNTIQDLQNRIFTAYFVVVFPPAIVNSVVPKFFENRMIWEARELPSRIYGWVPFCTAHAVAEIPSAVATTIIYYLLWYFPSGQPTDTATSGFVFFMMLLLFLFIASWGHWVAAPSPSPMVTMNILPFIFVVFGLFNGIIVPHRDMPDVFYYTLYYLSPCTYWLRGVLSATIPGIPVHCAPHELGIFEIPPSFPNTTTCATYAANFLSTATGYLTNPDARSECAYCPYSVADEYLRAMDIPIGGKWKYFGAFGAMTIMNWVLLYFFVYTCRIRGWTFGMVPLFKWIGFVINLPGWVVGKVMGK</sequence>
<feature type="transmembrane region" description="Helical" evidence="10">
    <location>
        <begin position="1283"/>
        <end position="1312"/>
    </location>
</feature>
<evidence type="ECO:0000256" key="6">
    <source>
        <dbReference type="ARBA" id="ARBA00022840"/>
    </source>
</evidence>
<evidence type="ECO:0000256" key="8">
    <source>
        <dbReference type="ARBA" id="ARBA00023136"/>
    </source>
</evidence>
<evidence type="ECO:0000256" key="4">
    <source>
        <dbReference type="ARBA" id="ARBA00022692"/>
    </source>
</evidence>
<feature type="transmembrane region" description="Helical" evidence="10">
    <location>
        <begin position="1324"/>
        <end position="1345"/>
    </location>
</feature>
<feature type="transmembrane region" description="Helical" evidence="10">
    <location>
        <begin position="1243"/>
        <end position="1262"/>
    </location>
</feature>
<keyword evidence="6" id="KW-0067">ATP-binding</keyword>
<dbReference type="InterPro" id="IPR017871">
    <property type="entry name" value="ABC_transporter-like_CS"/>
</dbReference>
<evidence type="ECO:0000256" key="5">
    <source>
        <dbReference type="ARBA" id="ARBA00022741"/>
    </source>
</evidence>
<evidence type="ECO:0000313" key="13">
    <source>
        <dbReference type="Proteomes" id="UP000276215"/>
    </source>
</evidence>
<dbReference type="PANTHER" id="PTHR19241">
    <property type="entry name" value="ATP-BINDING CASSETTE TRANSPORTER"/>
    <property type="match status" value="1"/>
</dbReference>
<dbReference type="GO" id="GO:0016020">
    <property type="term" value="C:membrane"/>
    <property type="evidence" value="ECO:0007669"/>
    <property type="project" value="UniProtKB-SubCell"/>
</dbReference>
<accession>A0A3N4J5M9</accession>
<feature type="transmembrane region" description="Helical" evidence="10">
    <location>
        <begin position="618"/>
        <end position="641"/>
    </location>
</feature>
<evidence type="ECO:0000256" key="10">
    <source>
        <dbReference type="SAM" id="Phobius"/>
    </source>
</evidence>
<organism evidence="12 13">
    <name type="scientific">Choiromyces venosus 120613-1</name>
    <dbReference type="NCBI Taxonomy" id="1336337"/>
    <lineage>
        <taxon>Eukaryota</taxon>
        <taxon>Fungi</taxon>
        <taxon>Dikarya</taxon>
        <taxon>Ascomycota</taxon>
        <taxon>Pezizomycotina</taxon>
        <taxon>Pezizomycetes</taxon>
        <taxon>Pezizales</taxon>
        <taxon>Tuberaceae</taxon>
        <taxon>Choiromyces</taxon>
    </lineage>
</organism>
<dbReference type="Gene3D" id="3.40.50.300">
    <property type="entry name" value="P-loop containing nucleotide triphosphate hydrolases"/>
    <property type="match status" value="2"/>
</dbReference>
<evidence type="ECO:0000256" key="7">
    <source>
        <dbReference type="ARBA" id="ARBA00022989"/>
    </source>
</evidence>
<dbReference type="InterPro" id="IPR034001">
    <property type="entry name" value="ABCG_PDR_1"/>
</dbReference>
<evidence type="ECO:0000256" key="2">
    <source>
        <dbReference type="ARBA" id="ARBA00006012"/>
    </source>
</evidence>
<gene>
    <name evidence="12" type="ORF">L873DRAFT_1750540</name>
</gene>
<feature type="transmembrane region" description="Helical" evidence="10">
    <location>
        <begin position="577"/>
        <end position="598"/>
    </location>
</feature>
<evidence type="ECO:0000313" key="12">
    <source>
        <dbReference type="EMBL" id="RPA92388.1"/>
    </source>
</evidence>
<dbReference type="STRING" id="1336337.A0A3N4J5M9"/>
<dbReference type="Pfam" id="PF01061">
    <property type="entry name" value="ABC2_membrane"/>
    <property type="match status" value="2"/>
</dbReference>
<feature type="domain" description="ABC transporter" evidence="11">
    <location>
        <begin position="881"/>
        <end position="1119"/>
    </location>
</feature>
<name>A0A3N4J5M9_9PEZI</name>
<keyword evidence="8 10" id="KW-0472">Membrane</keyword>
<feature type="transmembrane region" description="Helical" evidence="10">
    <location>
        <begin position="543"/>
        <end position="562"/>
    </location>
</feature>
<dbReference type="OrthoDB" id="245989at2759"/>
<dbReference type="Pfam" id="PF06422">
    <property type="entry name" value="PDR_CDR"/>
    <property type="match status" value="1"/>
</dbReference>
<feature type="transmembrane region" description="Helical" evidence="10">
    <location>
        <begin position="1212"/>
        <end position="1231"/>
    </location>
</feature>
<dbReference type="Proteomes" id="UP000276215">
    <property type="component" value="Unassembled WGS sequence"/>
</dbReference>
<dbReference type="InterPro" id="IPR003593">
    <property type="entry name" value="AAA+_ATPase"/>
</dbReference>
<evidence type="ECO:0000259" key="11">
    <source>
        <dbReference type="PROSITE" id="PS50893"/>
    </source>
</evidence>
<evidence type="ECO:0000256" key="9">
    <source>
        <dbReference type="SAM" id="MobiDB-lite"/>
    </source>
</evidence>
<feature type="transmembrane region" description="Helical" evidence="10">
    <location>
        <begin position="684"/>
        <end position="703"/>
    </location>
</feature>
<dbReference type="InterPro" id="IPR027417">
    <property type="entry name" value="P-loop_NTPase"/>
</dbReference>
<comment type="subcellular location">
    <subcellularLocation>
        <location evidence="1">Membrane</location>
        <topology evidence="1">Multi-pass membrane protein</topology>
    </subcellularLocation>
</comment>
<feature type="transmembrane region" description="Helical" evidence="10">
    <location>
        <begin position="1480"/>
        <end position="1500"/>
    </location>
</feature>
<dbReference type="SMART" id="SM00382">
    <property type="entry name" value="AAA"/>
    <property type="match status" value="2"/>
</dbReference>
<feature type="transmembrane region" description="Helical" evidence="10">
    <location>
        <begin position="653"/>
        <end position="672"/>
    </location>
</feature>
<feature type="compositionally biased region" description="Low complexity" evidence="9">
    <location>
        <begin position="18"/>
        <end position="31"/>
    </location>
</feature>
<dbReference type="InterPro" id="IPR029481">
    <property type="entry name" value="ABC_trans_N"/>
</dbReference>
<feature type="region of interest" description="Disordered" evidence="9">
    <location>
        <begin position="76"/>
        <end position="116"/>
    </location>
</feature>
<dbReference type="InterPro" id="IPR003439">
    <property type="entry name" value="ABC_transporter-like_ATP-bd"/>
</dbReference>
<dbReference type="Pfam" id="PF14510">
    <property type="entry name" value="ABC_trans_N"/>
    <property type="match status" value="1"/>
</dbReference>
<dbReference type="PROSITE" id="PS00211">
    <property type="entry name" value="ABC_TRANSPORTER_1"/>
    <property type="match status" value="1"/>
</dbReference>
<dbReference type="InterPro" id="IPR013525">
    <property type="entry name" value="ABC2_TM"/>
</dbReference>
<feature type="transmembrane region" description="Helical" evidence="10">
    <location>
        <begin position="801"/>
        <end position="829"/>
    </location>
</feature>
<dbReference type="Pfam" id="PF00005">
    <property type="entry name" value="ABC_tran"/>
    <property type="match status" value="2"/>
</dbReference>
<dbReference type="CDD" id="cd03232">
    <property type="entry name" value="ABCG_PDR_domain2"/>
    <property type="match status" value="1"/>
</dbReference>
<feature type="transmembrane region" description="Helical" evidence="10">
    <location>
        <begin position="1506"/>
        <end position="1529"/>
    </location>
</feature>
<keyword evidence="5" id="KW-0547">Nucleotide-binding</keyword>
<feature type="transmembrane region" description="Helical" evidence="10">
    <location>
        <begin position="1357"/>
        <end position="1375"/>
    </location>
</feature>
<dbReference type="PROSITE" id="PS50893">
    <property type="entry name" value="ABC_TRANSPORTER_2"/>
    <property type="match status" value="2"/>
</dbReference>
<feature type="domain" description="ABC transporter" evidence="11">
    <location>
        <begin position="188"/>
        <end position="430"/>
    </location>
</feature>
<keyword evidence="4 10" id="KW-0812">Transmembrane</keyword>
<dbReference type="InterPro" id="IPR010929">
    <property type="entry name" value="PDR_CDR_ABC"/>
</dbReference>